<dbReference type="AlphaFoldDB" id="A0A0L8HHR8"/>
<name>A0A0L8HHR8_OCTBM</name>
<accession>A0A0L8HHR8</accession>
<sequence length="75" mass="8280">MYNKLLCMCLNCKICKTHLQNINRDKKAIGIDEGLCDDEIMKCQLFSCLVNGKTCTACGHVVLPFAVVCRGAARV</sequence>
<protein>
    <submittedName>
        <fullName evidence="1">Uncharacterized protein</fullName>
    </submittedName>
</protein>
<dbReference type="EMBL" id="KQ418159">
    <property type="protein sequence ID" value="KOF88644.1"/>
    <property type="molecule type" value="Genomic_DNA"/>
</dbReference>
<organism evidence="1">
    <name type="scientific">Octopus bimaculoides</name>
    <name type="common">California two-spotted octopus</name>
    <dbReference type="NCBI Taxonomy" id="37653"/>
    <lineage>
        <taxon>Eukaryota</taxon>
        <taxon>Metazoa</taxon>
        <taxon>Spiralia</taxon>
        <taxon>Lophotrochozoa</taxon>
        <taxon>Mollusca</taxon>
        <taxon>Cephalopoda</taxon>
        <taxon>Coleoidea</taxon>
        <taxon>Octopodiformes</taxon>
        <taxon>Octopoda</taxon>
        <taxon>Incirrata</taxon>
        <taxon>Octopodidae</taxon>
        <taxon>Octopus</taxon>
    </lineage>
</organism>
<gene>
    <name evidence="1" type="ORF">OCBIM_22014630mg</name>
</gene>
<proteinExistence type="predicted"/>
<evidence type="ECO:0000313" key="1">
    <source>
        <dbReference type="EMBL" id="KOF88644.1"/>
    </source>
</evidence>
<reference evidence="1" key="1">
    <citation type="submission" date="2015-07" db="EMBL/GenBank/DDBJ databases">
        <title>MeaNS - Measles Nucleotide Surveillance Program.</title>
        <authorList>
            <person name="Tran T."/>
            <person name="Druce J."/>
        </authorList>
    </citation>
    <scope>NUCLEOTIDE SEQUENCE</scope>
    <source>
        <strain evidence="1">UCB-OBI-ISO-001</strain>
        <tissue evidence="1">Gonad</tissue>
    </source>
</reference>